<dbReference type="Pfam" id="PF11292">
    <property type="entry name" value="DUF3093"/>
    <property type="match status" value="1"/>
</dbReference>
<dbReference type="InterPro" id="IPR021443">
    <property type="entry name" value="DUF3093"/>
</dbReference>
<dbReference type="AlphaFoldDB" id="A0A3N2BGS6"/>
<evidence type="ECO:0000313" key="3">
    <source>
        <dbReference type="Proteomes" id="UP000280668"/>
    </source>
</evidence>
<keyword evidence="1" id="KW-0812">Transmembrane</keyword>
<gene>
    <name evidence="2" type="ORF">EDD31_2688</name>
</gene>
<evidence type="ECO:0008006" key="4">
    <source>
        <dbReference type="Google" id="ProtNLM"/>
    </source>
</evidence>
<feature type="transmembrane region" description="Helical" evidence="1">
    <location>
        <begin position="34"/>
        <end position="53"/>
    </location>
</feature>
<sequence>MLLGWWWPDGALDATSAWHSGGVRYSERLVPGPGFHLISVLCGGAAALVFSLWGPLAATMAGVATVAAFSLLGIITAPQVRVIDGGDCADGGTADEARLRAGGATIPLSALGEIERLDEAGLKEWMGTRADARAHTCHRAWVRTGVRIAVADARDATPYWLVCTRRPEELEAVLSEARRQAAHSEQTS</sequence>
<accession>A0A3N2BGS6</accession>
<keyword evidence="1" id="KW-1133">Transmembrane helix</keyword>
<keyword evidence="1" id="KW-0472">Membrane</keyword>
<name>A0A3N2BGS6_9MICO</name>
<evidence type="ECO:0000313" key="2">
    <source>
        <dbReference type="EMBL" id="ROR74284.1"/>
    </source>
</evidence>
<keyword evidence="3" id="KW-1185">Reference proteome</keyword>
<feature type="transmembrane region" description="Helical" evidence="1">
    <location>
        <begin position="59"/>
        <end position="77"/>
    </location>
</feature>
<organism evidence="2 3">
    <name type="scientific">Bogoriella caseilytica</name>
    <dbReference type="NCBI Taxonomy" id="56055"/>
    <lineage>
        <taxon>Bacteria</taxon>
        <taxon>Bacillati</taxon>
        <taxon>Actinomycetota</taxon>
        <taxon>Actinomycetes</taxon>
        <taxon>Micrococcales</taxon>
        <taxon>Bogoriellaceae</taxon>
        <taxon>Bogoriella</taxon>
    </lineage>
</organism>
<reference evidence="2 3" key="1">
    <citation type="submission" date="2018-11" db="EMBL/GenBank/DDBJ databases">
        <title>Sequencing the genomes of 1000 actinobacteria strains.</title>
        <authorList>
            <person name="Klenk H.-P."/>
        </authorList>
    </citation>
    <scope>NUCLEOTIDE SEQUENCE [LARGE SCALE GENOMIC DNA]</scope>
    <source>
        <strain evidence="2 3">DSM 11294</strain>
    </source>
</reference>
<proteinExistence type="predicted"/>
<dbReference type="Proteomes" id="UP000280668">
    <property type="component" value="Unassembled WGS sequence"/>
</dbReference>
<comment type="caution">
    <text evidence="2">The sequence shown here is derived from an EMBL/GenBank/DDBJ whole genome shotgun (WGS) entry which is preliminary data.</text>
</comment>
<evidence type="ECO:0000256" key="1">
    <source>
        <dbReference type="SAM" id="Phobius"/>
    </source>
</evidence>
<protein>
    <recommendedName>
        <fullName evidence="4">DUF3093 family protein</fullName>
    </recommendedName>
</protein>
<dbReference type="EMBL" id="RKHK01000001">
    <property type="protein sequence ID" value="ROR74284.1"/>
    <property type="molecule type" value="Genomic_DNA"/>
</dbReference>